<evidence type="ECO:0008006" key="5">
    <source>
        <dbReference type="Google" id="ProtNLM"/>
    </source>
</evidence>
<evidence type="ECO:0000313" key="3">
    <source>
        <dbReference type="EMBL" id="KAL1582218.1"/>
    </source>
</evidence>
<dbReference type="AlphaFoldDB" id="A0AB34KAU1"/>
<feature type="compositionally biased region" description="Polar residues" evidence="1">
    <location>
        <begin position="76"/>
        <end position="86"/>
    </location>
</feature>
<gene>
    <name evidence="3" type="ORF">WHR41_09068</name>
</gene>
<keyword evidence="4" id="KW-1185">Reference proteome</keyword>
<feature type="signal peptide" evidence="2">
    <location>
        <begin position="1"/>
        <end position="17"/>
    </location>
</feature>
<proteinExistence type="predicted"/>
<feature type="chain" id="PRO_5044214924" description="GPI anchored protein" evidence="2">
    <location>
        <begin position="18"/>
        <end position="173"/>
    </location>
</feature>
<evidence type="ECO:0000256" key="1">
    <source>
        <dbReference type="SAM" id="MobiDB-lite"/>
    </source>
</evidence>
<feature type="compositionally biased region" description="Low complexity" evidence="1">
    <location>
        <begin position="87"/>
        <end position="128"/>
    </location>
</feature>
<reference evidence="3 4" key="1">
    <citation type="journal article" date="2020" name="Microbiol. Resour. Announc.">
        <title>Draft Genome Sequence of a Cladosporium Species Isolated from the Mesophotic Ascidian Didemnum maculosum.</title>
        <authorList>
            <person name="Gioti A."/>
            <person name="Siaperas R."/>
            <person name="Nikolaivits E."/>
            <person name="Le Goff G."/>
            <person name="Ouazzani J."/>
            <person name="Kotoulas G."/>
            <person name="Topakas E."/>
        </authorList>
    </citation>
    <scope>NUCLEOTIDE SEQUENCE [LARGE SCALE GENOMIC DNA]</scope>
    <source>
        <strain evidence="3 4">TM138-S3</strain>
    </source>
</reference>
<dbReference type="RefSeq" id="XP_069225325.1">
    <property type="nucleotide sequence ID" value="XM_069377672.1"/>
</dbReference>
<organism evidence="3 4">
    <name type="scientific">Cladosporium halotolerans</name>
    <dbReference type="NCBI Taxonomy" id="1052096"/>
    <lineage>
        <taxon>Eukaryota</taxon>
        <taxon>Fungi</taxon>
        <taxon>Dikarya</taxon>
        <taxon>Ascomycota</taxon>
        <taxon>Pezizomycotina</taxon>
        <taxon>Dothideomycetes</taxon>
        <taxon>Dothideomycetidae</taxon>
        <taxon>Cladosporiales</taxon>
        <taxon>Cladosporiaceae</taxon>
        <taxon>Cladosporium</taxon>
    </lineage>
</organism>
<feature type="region of interest" description="Disordered" evidence="1">
    <location>
        <begin position="58"/>
        <end position="150"/>
    </location>
</feature>
<feature type="compositionally biased region" description="Low complexity" evidence="1">
    <location>
        <begin position="135"/>
        <end position="150"/>
    </location>
</feature>
<evidence type="ECO:0000313" key="4">
    <source>
        <dbReference type="Proteomes" id="UP000803884"/>
    </source>
</evidence>
<accession>A0AB34KAU1</accession>
<keyword evidence="2" id="KW-0732">Signal</keyword>
<dbReference type="EMBL" id="JAAQHG020000059">
    <property type="protein sequence ID" value="KAL1582218.1"/>
    <property type="molecule type" value="Genomic_DNA"/>
</dbReference>
<dbReference type="Proteomes" id="UP000803884">
    <property type="component" value="Unassembled WGS sequence"/>
</dbReference>
<evidence type="ECO:0000256" key="2">
    <source>
        <dbReference type="SAM" id="SignalP"/>
    </source>
</evidence>
<protein>
    <recommendedName>
        <fullName evidence="5">GPI anchored protein</fullName>
    </recommendedName>
</protein>
<dbReference type="GeneID" id="96010510"/>
<sequence>MKLSHVLVLATGSLVAAQESTGGGLFSSITNAGMPTTSSWSRRRPALLTLTRRINHLQRHQRSKYVQSPLIRPPHSANTQQGSILNSVTGGSASSTGSNSASSTGSSSTGSGSSSGSSASSTSGSSSSSGGGIVGSATSAAGSAASSAASGSGAVETMVPGLLGLAGVAIAFL</sequence>
<name>A0AB34KAU1_9PEZI</name>
<comment type="caution">
    <text evidence="3">The sequence shown here is derived from an EMBL/GenBank/DDBJ whole genome shotgun (WGS) entry which is preliminary data.</text>
</comment>